<feature type="chain" id="PRO_5039236570" description="Lipoprotein" evidence="1">
    <location>
        <begin position="25"/>
        <end position="166"/>
    </location>
</feature>
<name>A0A848L2C5_9ACTN</name>
<keyword evidence="3" id="KW-1185">Reference proteome</keyword>
<evidence type="ECO:0000256" key="1">
    <source>
        <dbReference type="SAM" id="SignalP"/>
    </source>
</evidence>
<dbReference type="EMBL" id="JABBNB010000053">
    <property type="protein sequence ID" value="NMO05170.1"/>
    <property type="molecule type" value="Genomic_DNA"/>
</dbReference>
<evidence type="ECO:0008006" key="4">
    <source>
        <dbReference type="Google" id="ProtNLM"/>
    </source>
</evidence>
<feature type="signal peptide" evidence="1">
    <location>
        <begin position="1"/>
        <end position="24"/>
    </location>
</feature>
<dbReference type="AlphaFoldDB" id="A0A848L2C5"/>
<accession>A0A848L2C5</accession>
<dbReference type="PROSITE" id="PS51257">
    <property type="entry name" value="PROKAR_LIPOPROTEIN"/>
    <property type="match status" value="1"/>
</dbReference>
<evidence type="ECO:0000313" key="3">
    <source>
        <dbReference type="Proteomes" id="UP000550729"/>
    </source>
</evidence>
<gene>
    <name evidence="2" type="ORF">HH308_28530</name>
</gene>
<dbReference type="Proteomes" id="UP000550729">
    <property type="component" value="Unassembled WGS sequence"/>
</dbReference>
<dbReference type="InterPro" id="IPR006311">
    <property type="entry name" value="TAT_signal"/>
</dbReference>
<evidence type="ECO:0000313" key="2">
    <source>
        <dbReference type="EMBL" id="NMO05170.1"/>
    </source>
</evidence>
<reference evidence="2 3" key="1">
    <citation type="submission" date="2020-04" db="EMBL/GenBank/DDBJ databases">
        <title>Gordonia sp. nov. TBRC 11910.</title>
        <authorList>
            <person name="Suriyachadkun C."/>
        </authorList>
    </citation>
    <scope>NUCLEOTIDE SEQUENCE [LARGE SCALE GENOMIC DNA]</scope>
    <source>
        <strain evidence="2 3">TBRC 11910</strain>
    </source>
</reference>
<protein>
    <recommendedName>
        <fullName evidence="4">Lipoprotein</fullName>
    </recommendedName>
</protein>
<comment type="caution">
    <text evidence="2">The sequence shown here is derived from an EMBL/GenBank/DDBJ whole genome shotgun (WGS) entry which is preliminary data.</text>
</comment>
<dbReference type="PROSITE" id="PS51318">
    <property type="entry name" value="TAT"/>
    <property type="match status" value="1"/>
</dbReference>
<keyword evidence="1" id="KW-0732">Signal</keyword>
<dbReference type="RefSeq" id="WP_170197673.1">
    <property type="nucleotide sequence ID" value="NZ_JABBNB010000053.1"/>
</dbReference>
<sequence>MTAGLRRRTALTVVAAALAVVAVAGCGSADHSAASSSALPACSGVATSDYGLGDALASAAAKLAALPHRVATGTATVLRVDGAKAPLRVAITVCGDGLDDDSLKDVASTLAVAVAGARELGNQVGALSVELQSANKVAQADPFNAASFASGTDVATVRGQWRIEQN</sequence>
<organism evidence="2 3">
    <name type="scientific">Gordonia asplenii</name>
    <dbReference type="NCBI Taxonomy" id="2725283"/>
    <lineage>
        <taxon>Bacteria</taxon>
        <taxon>Bacillati</taxon>
        <taxon>Actinomycetota</taxon>
        <taxon>Actinomycetes</taxon>
        <taxon>Mycobacteriales</taxon>
        <taxon>Gordoniaceae</taxon>
        <taxon>Gordonia</taxon>
    </lineage>
</organism>
<proteinExistence type="predicted"/>